<dbReference type="PROSITE" id="PS00143">
    <property type="entry name" value="INSULINASE"/>
    <property type="match status" value="1"/>
</dbReference>
<accession>A0A927CDN0</accession>
<evidence type="ECO:0000256" key="2">
    <source>
        <dbReference type="RuleBase" id="RU004447"/>
    </source>
</evidence>
<evidence type="ECO:0000313" key="5">
    <source>
        <dbReference type="EMBL" id="MBD2864912.1"/>
    </source>
</evidence>
<name>A0A927CDN0_9BACL</name>
<evidence type="ECO:0000256" key="1">
    <source>
        <dbReference type="ARBA" id="ARBA00007261"/>
    </source>
</evidence>
<evidence type="ECO:0000259" key="3">
    <source>
        <dbReference type="Pfam" id="PF00675"/>
    </source>
</evidence>
<comment type="similarity">
    <text evidence="1 2">Belongs to the peptidase M16 family.</text>
</comment>
<dbReference type="InterPro" id="IPR001431">
    <property type="entry name" value="Pept_M16_Zn_BS"/>
</dbReference>
<reference evidence="5" key="1">
    <citation type="submission" date="2020-09" db="EMBL/GenBank/DDBJ databases">
        <title>A novel bacterium of genus Paenibacillus, isolated from South China Sea.</title>
        <authorList>
            <person name="Huang H."/>
            <person name="Mo K."/>
            <person name="Hu Y."/>
        </authorList>
    </citation>
    <scope>NUCLEOTIDE SEQUENCE</scope>
    <source>
        <strain evidence="5">IB182363</strain>
    </source>
</reference>
<feature type="domain" description="Peptidase M16 C-terminal" evidence="4">
    <location>
        <begin position="164"/>
        <end position="341"/>
    </location>
</feature>
<evidence type="ECO:0000313" key="6">
    <source>
        <dbReference type="Proteomes" id="UP000639396"/>
    </source>
</evidence>
<sequence length="424" mass="48127">MEKTVLSNGLTVITDHNEKAVSTLICYWVKAGGHYESGYPYGIAHFLEHMLFKGTTTRTKERMNELVEECGGRRSAATSNDRTKYFIYTPYDEWKQGVELLTDMVFHSTFPEDEIGKEKNVVIEEIKRAEDYPREYGRRELLRMLSGMHPERASRLGTEATVSSITRSDLLRFHNQFYQPGNIVLVVTGHIDHAALVQVLESLSIPKPSEPIRPVVLEKLRLCPLDGRTIYIAKDIRQTQLHWGMYGPDIESRDKYAGFIALHVLGGGSASRLRKRIRGDRGLAYDVGASLSPWISEGFITGYVGTDPQRTAEARNIIMEELNRLKVEPLQDDELFRAKKSITGRYLIAEDYPEAVNSRLAIKHLYQEEVDPDSFVTRIRGVQADDVLHFAKTYLNTDKMLFVQINREDQAAPAADADKEGRSA</sequence>
<evidence type="ECO:0000259" key="4">
    <source>
        <dbReference type="Pfam" id="PF05193"/>
    </source>
</evidence>
<dbReference type="InterPro" id="IPR050361">
    <property type="entry name" value="MPP/UQCRC_Complex"/>
</dbReference>
<gene>
    <name evidence="5" type="ORF">IDH45_23315</name>
</gene>
<dbReference type="InterPro" id="IPR007863">
    <property type="entry name" value="Peptidase_M16_C"/>
</dbReference>
<dbReference type="InterPro" id="IPR011249">
    <property type="entry name" value="Metalloenz_LuxS/M16"/>
</dbReference>
<dbReference type="PANTHER" id="PTHR11851:SF49">
    <property type="entry name" value="MITOCHONDRIAL-PROCESSING PEPTIDASE SUBUNIT ALPHA"/>
    <property type="match status" value="1"/>
</dbReference>
<dbReference type="PANTHER" id="PTHR11851">
    <property type="entry name" value="METALLOPROTEASE"/>
    <property type="match status" value="1"/>
</dbReference>
<dbReference type="GO" id="GO:0004222">
    <property type="term" value="F:metalloendopeptidase activity"/>
    <property type="evidence" value="ECO:0007669"/>
    <property type="project" value="InterPro"/>
</dbReference>
<dbReference type="Pfam" id="PF05193">
    <property type="entry name" value="Peptidase_M16_C"/>
    <property type="match status" value="1"/>
</dbReference>
<dbReference type="Gene3D" id="3.30.830.10">
    <property type="entry name" value="Metalloenzyme, LuxS/M16 peptidase-like"/>
    <property type="match status" value="2"/>
</dbReference>
<dbReference type="AlphaFoldDB" id="A0A927CDN0"/>
<dbReference type="RefSeq" id="WP_190930535.1">
    <property type="nucleotide sequence ID" value="NZ_JACXJA010000035.1"/>
</dbReference>
<protein>
    <submittedName>
        <fullName evidence="5">Insulinase family protein</fullName>
    </submittedName>
</protein>
<dbReference type="SUPFAM" id="SSF63411">
    <property type="entry name" value="LuxS/MPP-like metallohydrolase"/>
    <property type="match status" value="2"/>
</dbReference>
<dbReference type="Proteomes" id="UP000639396">
    <property type="component" value="Unassembled WGS sequence"/>
</dbReference>
<comment type="caution">
    <text evidence="5">The sequence shown here is derived from an EMBL/GenBank/DDBJ whole genome shotgun (WGS) entry which is preliminary data.</text>
</comment>
<keyword evidence="6" id="KW-1185">Reference proteome</keyword>
<organism evidence="5 6">
    <name type="scientific">Paenibacillus oceani</name>
    <dbReference type="NCBI Taxonomy" id="2772510"/>
    <lineage>
        <taxon>Bacteria</taxon>
        <taxon>Bacillati</taxon>
        <taxon>Bacillota</taxon>
        <taxon>Bacilli</taxon>
        <taxon>Bacillales</taxon>
        <taxon>Paenibacillaceae</taxon>
        <taxon>Paenibacillus</taxon>
    </lineage>
</organism>
<dbReference type="GO" id="GO:0046872">
    <property type="term" value="F:metal ion binding"/>
    <property type="evidence" value="ECO:0007669"/>
    <property type="project" value="InterPro"/>
</dbReference>
<dbReference type="InterPro" id="IPR011765">
    <property type="entry name" value="Pept_M16_N"/>
</dbReference>
<proteinExistence type="inferred from homology"/>
<feature type="domain" description="Peptidase M16 N-terminal" evidence="3">
    <location>
        <begin position="12"/>
        <end position="157"/>
    </location>
</feature>
<dbReference type="GO" id="GO:0006508">
    <property type="term" value="P:proteolysis"/>
    <property type="evidence" value="ECO:0007669"/>
    <property type="project" value="InterPro"/>
</dbReference>
<dbReference type="EMBL" id="JACXJA010000035">
    <property type="protein sequence ID" value="MBD2864912.1"/>
    <property type="molecule type" value="Genomic_DNA"/>
</dbReference>
<dbReference type="Pfam" id="PF00675">
    <property type="entry name" value="Peptidase_M16"/>
    <property type="match status" value="1"/>
</dbReference>